<accession>A0ABR4BD21</accession>
<keyword evidence="1" id="KW-0812">Transmembrane</keyword>
<keyword evidence="1" id="KW-1133">Transmembrane helix</keyword>
<keyword evidence="1" id="KW-0472">Membrane</keyword>
<name>A0ABR4BD21_9LECA</name>
<dbReference type="InterPro" id="IPR049326">
    <property type="entry name" value="Rhodopsin_dom_fungi"/>
</dbReference>
<feature type="transmembrane region" description="Helical" evidence="1">
    <location>
        <begin position="127"/>
        <end position="147"/>
    </location>
</feature>
<reference evidence="3 4" key="1">
    <citation type="submission" date="2024-09" db="EMBL/GenBank/DDBJ databases">
        <title>Rethinking Asexuality: The Enigmatic Case of Functional Sexual Genes in Lepraria (Stereocaulaceae).</title>
        <authorList>
            <person name="Doellman M."/>
            <person name="Sun Y."/>
            <person name="Barcenas-Pena A."/>
            <person name="Lumbsch H.T."/>
            <person name="Grewe F."/>
        </authorList>
    </citation>
    <scope>NUCLEOTIDE SEQUENCE [LARGE SCALE GENOMIC DNA]</scope>
    <source>
        <strain evidence="3 4">Grewe 0041</strain>
    </source>
</reference>
<comment type="caution">
    <text evidence="3">The sequence shown here is derived from an EMBL/GenBank/DDBJ whole genome shotgun (WGS) entry which is preliminary data.</text>
</comment>
<protein>
    <recommendedName>
        <fullName evidence="2">Rhodopsin domain-containing protein</fullName>
    </recommendedName>
</protein>
<keyword evidence="4" id="KW-1185">Reference proteome</keyword>
<evidence type="ECO:0000313" key="4">
    <source>
        <dbReference type="Proteomes" id="UP001590951"/>
    </source>
</evidence>
<feature type="transmembrane region" description="Helical" evidence="1">
    <location>
        <begin position="56"/>
        <end position="79"/>
    </location>
</feature>
<dbReference type="Proteomes" id="UP001590951">
    <property type="component" value="Unassembled WGS sequence"/>
</dbReference>
<dbReference type="Pfam" id="PF20684">
    <property type="entry name" value="Fung_rhodopsin"/>
    <property type="match status" value="1"/>
</dbReference>
<sequence>MTNSALTGTPPANQNDLYIVKGIYDTFGIPGDPSEGFAFTPTLLPNRSHTNQGPGIIVGMAMAITVIVTETGGGLYARYTHKASRLGWDDALIVVAVAAAISWLILVIGMVTRGLGQHIYNITYDNLFWFFNLGTIDATLFFVIVGIH</sequence>
<organism evidence="3 4">
    <name type="scientific">Lepraria finkii</name>
    <dbReference type="NCBI Taxonomy" id="1340010"/>
    <lineage>
        <taxon>Eukaryota</taxon>
        <taxon>Fungi</taxon>
        <taxon>Dikarya</taxon>
        <taxon>Ascomycota</taxon>
        <taxon>Pezizomycotina</taxon>
        <taxon>Lecanoromycetes</taxon>
        <taxon>OSLEUM clade</taxon>
        <taxon>Lecanoromycetidae</taxon>
        <taxon>Lecanorales</taxon>
        <taxon>Lecanorineae</taxon>
        <taxon>Stereocaulaceae</taxon>
        <taxon>Lepraria</taxon>
    </lineage>
</organism>
<gene>
    <name evidence="3" type="ORF">ABVK25_004353</name>
</gene>
<feature type="domain" description="Rhodopsin" evidence="2">
    <location>
        <begin position="75"/>
        <end position="131"/>
    </location>
</feature>
<dbReference type="EMBL" id="JBHFEH010000011">
    <property type="protein sequence ID" value="KAL2055545.1"/>
    <property type="molecule type" value="Genomic_DNA"/>
</dbReference>
<evidence type="ECO:0000259" key="2">
    <source>
        <dbReference type="Pfam" id="PF20684"/>
    </source>
</evidence>
<evidence type="ECO:0000313" key="3">
    <source>
        <dbReference type="EMBL" id="KAL2055545.1"/>
    </source>
</evidence>
<evidence type="ECO:0000256" key="1">
    <source>
        <dbReference type="SAM" id="Phobius"/>
    </source>
</evidence>
<proteinExistence type="predicted"/>
<feature type="transmembrane region" description="Helical" evidence="1">
    <location>
        <begin position="91"/>
        <end position="115"/>
    </location>
</feature>